<dbReference type="PRINTS" id="PR00133">
    <property type="entry name" value="GLHYDRLASE3"/>
</dbReference>
<dbReference type="Pfam" id="PF00933">
    <property type="entry name" value="Glyco_hydro_3"/>
    <property type="match status" value="1"/>
</dbReference>
<reference evidence="9 10" key="1">
    <citation type="submission" date="2015-02" db="EMBL/GenBank/DDBJ databases">
        <title>Draft genome sequences of ten Microbacterium spp. with emphasis on heavy metal contaminated environments.</title>
        <authorList>
            <person name="Corretto E."/>
        </authorList>
    </citation>
    <scope>NUCLEOTIDE SEQUENCE [LARGE SCALE GENOMIC DNA]</scope>
    <source>
        <strain evidence="9 10">BEL4b</strain>
    </source>
</reference>
<dbReference type="PATRIC" id="fig|82380.11.peg.2306"/>
<evidence type="ECO:0000313" key="9">
    <source>
        <dbReference type="EMBL" id="KJL28790.1"/>
    </source>
</evidence>
<comment type="catalytic activity">
    <reaction evidence="1">
        <text>Hydrolysis of terminal, non-reducing beta-D-glucosyl residues with release of beta-D-glucose.</text>
        <dbReference type="EC" id="3.2.1.21"/>
    </reaction>
</comment>
<feature type="domain" description="Glycoside hydrolase family 3 N-terminal" evidence="8">
    <location>
        <begin position="94"/>
        <end position="417"/>
    </location>
</feature>
<dbReference type="EMBL" id="JYIW01000025">
    <property type="protein sequence ID" value="KJL28790.1"/>
    <property type="molecule type" value="Genomic_DNA"/>
</dbReference>
<sequence length="636" mass="69167">MTSAHHGVRRLTRDKGTAVKPTQAVTEDGVAYRDLNGNGVMDPYEDPRLSPEDRVADLLPRLSLEEKVGLLFQTVIEVGPGGTLLETSGHISKSPTSTVVRQKHINHFNVHKLESAAEAASWNNALQALAEQNPHGIPVTISTDPRHSFTENSGVAFSAGPFSQWPDALGLAALDDDDAIHDFARRAGNEYRAVGIRAALHPQIDLATEPRWARQLQTFGADEERVSRYTRAYLSGFQGDALGPGSVACVTKHFPGGGPQKDGEDAHFPYGREQVYTAEAFQTHLQPFIAAIEAGTAGIMPYYGMPVGLTIDGEQIEEVGFGYNRQILTGLLREKLGFDGVILTDWELVNDNYVGEQVLPARAWGVEHLDARGRMLKILEAGADQFGGEECTDILLDLVRIGLVDEQRLDQSARRLLLVKFQLGLFDNPYVDVDQAVEVVGSAENAAAGLRAQARSLVILENRDQFLPLRGTPRIYVEGVDPVVLEGRAHVVSDPAEADLAIVRVSAPFQPRNDLFLEDYFHQGDLEFAPGLIYRLQQIAHSTRLHVDVALDRPAILEPLTELVSGLTVSFGVSDEALLLALTGGIEPRGVLPVEIPRSMHAVRASHESILGTVNPLYSVGDGLRLGSDSDAPSRA</sequence>
<dbReference type="GO" id="GO:0008422">
    <property type="term" value="F:beta-glucosidase activity"/>
    <property type="evidence" value="ECO:0007669"/>
    <property type="project" value="UniProtKB-EC"/>
</dbReference>
<name>A0A0F0L930_9MICO</name>
<evidence type="ECO:0000256" key="5">
    <source>
        <dbReference type="ARBA" id="ARBA00022801"/>
    </source>
</evidence>
<dbReference type="Proteomes" id="UP000033640">
    <property type="component" value="Unassembled WGS sequence"/>
</dbReference>
<dbReference type="PANTHER" id="PTHR30620">
    <property type="entry name" value="PERIPLASMIC BETA-GLUCOSIDASE-RELATED"/>
    <property type="match status" value="1"/>
</dbReference>
<dbReference type="Gene3D" id="3.20.20.300">
    <property type="entry name" value="Glycoside hydrolase, family 3, N-terminal domain"/>
    <property type="match status" value="1"/>
</dbReference>
<evidence type="ECO:0000256" key="1">
    <source>
        <dbReference type="ARBA" id="ARBA00000448"/>
    </source>
</evidence>
<dbReference type="SUPFAM" id="SSF51445">
    <property type="entry name" value="(Trans)glycosidases"/>
    <property type="match status" value="1"/>
</dbReference>
<dbReference type="SUPFAM" id="SSF52279">
    <property type="entry name" value="Beta-D-glucan exohydrolase, C-terminal domain"/>
    <property type="match status" value="1"/>
</dbReference>
<gene>
    <name evidence="9" type="primary">bglX_4</name>
    <name evidence="9" type="ORF">RS83_02271</name>
</gene>
<dbReference type="InterPro" id="IPR001764">
    <property type="entry name" value="Glyco_hydro_3_N"/>
</dbReference>
<accession>A0A0F0L930</accession>
<dbReference type="EC" id="3.2.1.21" evidence="3"/>
<dbReference type="Gene3D" id="3.40.50.1700">
    <property type="entry name" value="Glycoside hydrolase family 3 C-terminal domain"/>
    <property type="match status" value="1"/>
</dbReference>
<dbReference type="InterPro" id="IPR036962">
    <property type="entry name" value="Glyco_hydro_3_N_sf"/>
</dbReference>
<dbReference type="AlphaFoldDB" id="A0A0F0L930"/>
<protein>
    <recommendedName>
        <fullName evidence="3">beta-glucosidase</fullName>
        <ecNumber evidence="3">3.2.1.21</ecNumber>
    </recommendedName>
</protein>
<evidence type="ECO:0000256" key="4">
    <source>
        <dbReference type="ARBA" id="ARBA00022729"/>
    </source>
</evidence>
<dbReference type="InterPro" id="IPR036881">
    <property type="entry name" value="Glyco_hydro_3_C_sf"/>
</dbReference>
<comment type="caution">
    <text evidence="9">The sequence shown here is derived from an EMBL/GenBank/DDBJ whole genome shotgun (WGS) entry which is preliminary data.</text>
</comment>
<feature type="region of interest" description="Disordered" evidence="7">
    <location>
        <begin position="1"/>
        <end position="21"/>
    </location>
</feature>
<evidence type="ECO:0000256" key="2">
    <source>
        <dbReference type="ARBA" id="ARBA00005336"/>
    </source>
</evidence>
<keyword evidence="5 9" id="KW-0378">Hydrolase</keyword>
<organism evidence="9 10">
    <name type="scientific">Microbacterium oxydans</name>
    <dbReference type="NCBI Taxonomy" id="82380"/>
    <lineage>
        <taxon>Bacteria</taxon>
        <taxon>Bacillati</taxon>
        <taxon>Actinomycetota</taxon>
        <taxon>Actinomycetes</taxon>
        <taxon>Micrococcales</taxon>
        <taxon>Microbacteriaceae</taxon>
        <taxon>Microbacterium</taxon>
    </lineage>
</organism>
<proteinExistence type="inferred from homology"/>
<evidence type="ECO:0000313" key="10">
    <source>
        <dbReference type="Proteomes" id="UP000033640"/>
    </source>
</evidence>
<dbReference type="InterPro" id="IPR017853">
    <property type="entry name" value="GH"/>
</dbReference>
<evidence type="ECO:0000259" key="8">
    <source>
        <dbReference type="Pfam" id="PF00933"/>
    </source>
</evidence>
<evidence type="ECO:0000256" key="6">
    <source>
        <dbReference type="ARBA" id="ARBA00023295"/>
    </source>
</evidence>
<dbReference type="InterPro" id="IPR051915">
    <property type="entry name" value="Cellulose_Degrad_GH3"/>
</dbReference>
<keyword evidence="4" id="KW-0732">Signal</keyword>
<dbReference type="PANTHER" id="PTHR30620:SF16">
    <property type="entry name" value="LYSOSOMAL BETA GLUCOSIDASE"/>
    <property type="match status" value="1"/>
</dbReference>
<comment type="similarity">
    <text evidence="2">Belongs to the glycosyl hydrolase 3 family.</text>
</comment>
<evidence type="ECO:0000256" key="3">
    <source>
        <dbReference type="ARBA" id="ARBA00012744"/>
    </source>
</evidence>
<feature type="compositionally biased region" description="Basic residues" evidence="7">
    <location>
        <begin position="1"/>
        <end position="10"/>
    </location>
</feature>
<evidence type="ECO:0000256" key="7">
    <source>
        <dbReference type="SAM" id="MobiDB-lite"/>
    </source>
</evidence>
<keyword evidence="6 9" id="KW-0326">Glycosidase</keyword>
<dbReference type="GO" id="GO:0009251">
    <property type="term" value="P:glucan catabolic process"/>
    <property type="evidence" value="ECO:0007669"/>
    <property type="project" value="TreeGrafter"/>
</dbReference>